<evidence type="ECO:0000259" key="1">
    <source>
        <dbReference type="PROSITE" id="PS50191"/>
    </source>
</evidence>
<dbReference type="InterPro" id="IPR001251">
    <property type="entry name" value="CRAL-TRIO_dom"/>
</dbReference>
<dbReference type="PANTHER" id="PTHR10174">
    <property type="entry name" value="ALPHA-TOCOPHEROL TRANSFER PROTEIN-RELATED"/>
    <property type="match status" value="1"/>
</dbReference>
<dbReference type="RefSeq" id="XP_017768883.1">
    <property type="nucleotide sequence ID" value="XM_017913394.1"/>
</dbReference>
<evidence type="ECO:0000313" key="2">
    <source>
        <dbReference type="Proteomes" id="UP000695000"/>
    </source>
</evidence>
<gene>
    <name evidence="3" type="primary">LOC108557017</name>
</gene>
<dbReference type="Proteomes" id="UP000695000">
    <property type="component" value="Unplaced"/>
</dbReference>
<feature type="domain" description="CRAL-TRIO" evidence="1">
    <location>
        <begin position="99"/>
        <end position="256"/>
    </location>
</feature>
<accession>A0ABM1M2T3</accession>
<name>A0ABM1M2T3_NICVS</name>
<dbReference type="PROSITE" id="PS50191">
    <property type="entry name" value="CRAL_TRIO"/>
    <property type="match status" value="1"/>
</dbReference>
<dbReference type="SUPFAM" id="SSF46938">
    <property type="entry name" value="CRAL/TRIO N-terminal domain"/>
    <property type="match status" value="1"/>
</dbReference>
<reference evidence="3" key="1">
    <citation type="submission" date="2025-08" db="UniProtKB">
        <authorList>
            <consortium name="RefSeq"/>
        </authorList>
    </citation>
    <scope>IDENTIFICATION</scope>
    <source>
        <tissue evidence="3">Whole Larva</tissue>
    </source>
</reference>
<dbReference type="Pfam" id="PF00650">
    <property type="entry name" value="CRAL_TRIO"/>
    <property type="match status" value="1"/>
</dbReference>
<evidence type="ECO:0000313" key="3">
    <source>
        <dbReference type="RefSeq" id="XP_017768883.1"/>
    </source>
</evidence>
<dbReference type="SUPFAM" id="SSF52087">
    <property type="entry name" value="CRAL/TRIO domain"/>
    <property type="match status" value="1"/>
</dbReference>
<keyword evidence="2" id="KW-1185">Reference proteome</keyword>
<sequence length="308" mass="36356">MPVDLECKSSIFYYTDDDVHKVLANYGKELKDLEDDMKSVKYWFKIQPHIPVAPSDKLIVFYLLMNKFSIEKTKTRLEMNYSIRSVMPEYYCYNPLHQKMRESHKYLKFMVVPNLTKDLRRIVLFKYESEPFLDISLMISRMIMGLELLAMYDFNIGDEYISDCSNVNLSLITKIKLTDIKKFVALLNKVYTNRFFVIHTVNLPPAAEALFNVFKFCLKPKLRDRLLLHNSTEALKQYYSLDILPKDYGGNAKSIDESASDFQSFFESHDEYFSKWMKIRVNEKLRPEPLVNDEILGFHGNFKKLDVD</sequence>
<dbReference type="GeneID" id="108557017"/>
<dbReference type="Gene3D" id="3.40.525.10">
    <property type="entry name" value="CRAL-TRIO lipid binding domain"/>
    <property type="match status" value="1"/>
</dbReference>
<proteinExistence type="predicted"/>
<dbReference type="InterPro" id="IPR036865">
    <property type="entry name" value="CRAL-TRIO_dom_sf"/>
</dbReference>
<organism evidence="2 3">
    <name type="scientific">Nicrophorus vespilloides</name>
    <name type="common">Boreal carrion beetle</name>
    <dbReference type="NCBI Taxonomy" id="110193"/>
    <lineage>
        <taxon>Eukaryota</taxon>
        <taxon>Metazoa</taxon>
        <taxon>Ecdysozoa</taxon>
        <taxon>Arthropoda</taxon>
        <taxon>Hexapoda</taxon>
        <taxon>Insecta</taxon>
        <taxon>Pterygota</taxon>
        <taxon>Neoptera</taxon>
        <taxon>Endopterygota</taxon>
        <taxon>Coleoptera</taxon>
        <taxon>Polyphaga</taxon>
        <taxon>Staphyliniformia</taxon>
        <taxon>Silphidae</taxon>
        <taxon>Nicrophorinae</taxon>
        <taxon>Nicrophorus</taxon>
    </lineage>
</organism>
<dbReference type="CDD" id="cd00170">
    <property type="entry name" value="SEC14"/>
    <property type="match status" value="1"/>
</dbReference>
<dbReference type="PRINTS" id="PR00180">
    <property type="entry name" value="CRETINALDHBP"/>
</dbReference>
<protein>
    <submittedName>
        <fullName evidence="3">Uncharacterized protein LOC108557017</fullName>
    </submittedName>
</protein>
<dbReference type="InterPro" id="IPR036273">
    <property type="entry name" value="CRAL/TRIO_N_dom_sf"/>
</dbReference>
<dbReference type="PANTHER" id="PTHR10174:SF222">
    <property type="entry name" value="GH10083P-RELATED"/>
    <property type="match status" value="1"/>
</dbReference>